<evidence type="ECO:0000256" key="7">
    <source>
        <dbReference type="ARBA" id="ARBA00022840"/>
    </source>
</evidence>
<evidence type="ECO:0000259" key="11">
    <source>
        <dbReference type="Pfam" id="PF17946"/>
    </source>
</evidence>
<evidence type="ECO:0000256" key="1">
    <source>
        <dbReference type="ARBA" id="ARBA00022722"/>
    </source>
</evidence>
<evidence type="ECO:0000256" key="4">
    <source>
        <dbReference type="ARBA" id="ARBA00022801"/>
    </source>
</evidence>
<keyword evidence="13" id="KW-1185">Reference proteome</keyword>
<gene>
    <name evidence="12" type="ORF">UBAL3_78890003</name>
</gene>
<dbReference type="InterPro" id="IPR027417">
    <property type="entry name" value="P-loop_NTPase"/>
</dbReference>
<protein>
    <submittedName>
        <fullName evidence="12">Exodeoxyribonuclease V, gamma subunit</fullName>
    </submittedName>
</protein>
<dbReference type="HAMAP" id="MF_01486">
    <property type="entry name" value="RecC"/>
    <property type="match status" value="1"/>
</dbReference>
<accession>C6HV34</accession>
<dbReference type="GO" id="GO:0008854">
    <property type="term" value="F:exodeoxyribonuclease V activity"/>
    <property type="evidence" value="ECO:0007669"/>
    <property type="project" value="InterPro"/>
</dbReference>
<dbReference type="Gene3D" id="1.10.10.160">
    <property type="match status" value="1"/>
</dbReference>
<dbReference type="NCBIfam" id="TIGR01450">
    <property type="entry name" value="recC"/>
    <property type="match status" value="1"/>
</dbReference>
<dbReference type="Pfam" id="PF04257">
    <property type="entry name" value="Exonuc_V_gamma"/>
    <property type="match status" value="1"/>
</dbReference>
<keyword evidence="5" id="KW-0347">Helicase</keyword>
<keyword evidence="3" id="KW-0227">DNA damage</keyword>
<feature type="region of interest" description="Disordered" evidence="10">
    <location>
        <begin position="401"/>
        <end position="424"/>
    </location>
</feature>
<dbReference type="Pfam" id="PF17946">
    <property type="entry name" value="RecC_C"/>
    <property type="match status" value="1"/>
</dbReference>
<dbReference type="EMBL" id="GG693861">
    <property type="protein sequence ID" value="EES53532.1"/>
    <property type="molecule type" value="Genomic_DNA"/>
</dbReference>
<dbReference type="Gene3D" id="3.40.50.300">
    <property type="entry name" value="P-loop containing nucleotide triphosphate hydrolases"/>
    <property type="match status" value="2"/>
</dbReference>
<evidence type="ECO:0000256" key="10">
    <source>
        <dbReference type="SAM" id="MobiDB-lite"/>
    </source>
</evidence>
<evidence type="ECO:0000313" key="13">
    <source>
        <dbReference type="Proteomes" id="UP000009374"/>
    </source>
</evidence>
<dbReference type="GO" id="GO:0006281">
    <property type="term" value="P:DNA repair"/>
    <property type="evidence" value="ECO:0007669"/>
    <property type="project" value="UniProtKB-KW"/>
</dbReference>
<dbReference type="SUPFAM" id="SSF52980">
    <property type="entry name" value="Restriction endonuclease-like"/>
    <property type="match status" value="1"/>
</dbReference>
<evidence type="ECO:0000256" key="6">
    <source>
        <dbReference type="ARBA" id="ARBA00022839"/>
    </source>
</evidence>
<dbReference type="Proteomes" id="UP000009374">
    <property type="component" value="Unassembled WGS sequence"/>
</dbReference>
<dbReference type="InterPro" id="IPR011335">
    <property type="entry name" value="Restrct_endonuc-II-like"/>
</dbReference>
<reference evidence="12 13" key="1">
    <citation type="journal article" date="2009" name="Appl. Environ. Microbiol.">
        <title>Community genomic and proteomic analyses of chemoautotrophic iron-oxidizing "Leptospirillum rubarum" (Group II) and "Leptospirillum ferrodiazotrophum" (Group III) bacteria in acid mine drainage biofilms.</title>
        <authorList>
            <person name="Goltsman D.S."/>
            <person name="Denef V.J."/>
            <person name="Singer S.W."/>
            <person name="VerBerkmoes N.C."/>
            <person name="Lefsrud M."/>
            <person name="Mueller R.S."/>
            <person name="Dick G.J."/>
            <person name="Sun C.L."/>
            <person name="Wheeler K.E."/>
            <person name="Zemla A."/>
            <person name="Baker B.J."/>
            <person name="Hauser L."/>
            <person name="Land M."/>
            <person name="Shah M.B."/>
            <person name="Thelen M.P."/>
            <person name="Hettich R.L."/>
            <person name="Banfield J.F."/>
        </authorList>
    </citation>
    <scope>NUCLEOTIDE SEQUENCE [LARGE SCALE GENOMIC DNA]</scope>
</reference>
<dbReference type="GO" id="GO:0006310">
    <property type="term" value="P:DNA recombination"/>
    <property type="evidence" value="ECO:0007669"/>
    <property type="project" value="TreeGrafter"/>
</dbReference>
<feature type="domain" description="RecC C-terminal" evidence="11">
    <location>
        <begin position="823"/>
        <end position="1036"/>
    </location>
</feature>
<keyword evidence="7" id="KW-0067">ATP-binding</keyword>
<dbReference type="Gene3D" id="3.40.50.10930">
    <property type="match status" value="1"/>
</dbReference>
<keyword evidence="4" id="KW-0378">Hydrolase</keyword>
<keyword evidence="2" id="KW-0547">Nucleotide-binding</keyword>
<evidence type="ECO:0000313" key="12">
    <source>
        <dbReference type="EMBL" id="EES53532.1"/>
    </source>
</evidence>
<dbReference type="GO" id="GO:0005524">
    <property type="term" value="F:ATP binding"/>
    <property type="evidence" value="ECO:0007669"/>
    <property type="project" value="UniProtKB-KW"/>
</dbReference>
<dbReference type="PANTHER" id="PTHR30591:SF1">
    <property type="entry name" value="RECBCD ENZYME SUBUNIT RECC"/>
    <property type="match status" value="1"/>
</dbReference>
<dbReference type="AlphaFoldDB" id="C6HV34"/>
<evidence type="ECO:0000256" key="5">
    <source>
        <dbReference type="ARBA" id="ARBA00022806"/>
    </source>
</evidence>
<dbReference type="SUPFAM" id="SSF52540">
    <property type="entry name" value="P-loop containing nucleoside triphosphate hydrolases"/>
    <property type="match status" value="2"/>
</dbReference>
<evidence type="ECO:0000256" key="2">
    <source>
        <dbReference type="ARBA" id="ARBA00022741"/>
    </source>
</evidence>
<evidence type="ECO:0000256" key="9">
    <source>
        <dbReference type="ARBA" id="ARBA00023204"/>
    </source>
</evidence>
<dbReference type="GO" id="GO:0004386">
    <property type="term" value="F:helicase activity"/>
    <property type="evidence" value="ECO:0007669"/>
    <property type="project" value="UniProtKB-KW"/>
</dbReference>
<evidence type="ECO:0000256" key="3">
    <source>
        <dbReference type="ARBA" id="ARBA00022763"/>
    </source>
</evidence>
<keyword evidence="9" id="KW-0234">DNA repair</keyword>
<keyword evidence="1" id="KW-0540">Nuclease</keyword>
<keyword evidence="6" id="KW-0269">Exonuclease</keyword>
<dbReference type="InterPro" id="IPR041500">
    <property type="entry name" value="RecC_C"/>
</dbReference>
<proteinExistence type="inferred from homology"/>
<dbReference type="InterPro" id="IPR006697">
    <property type="entry name" value="RecC"/>
</dbReference>
<evidence type="ECO:0000256" key="8">
    <source>
        <dbReference type="ARBA" id="ARBA00023125"/>
    </source>
</evidence>
<dbReference type="GO" id="GO:0003677">
    <property type="term" value="F:DNA binding"/>
    <property type="evidence" value="ECO:0007669"/>
    <property type="project" value="UniProtKB-KW"/>
</dbReference>
<dbReference type="PANTHER" id="PTHR30591">
    <property type="entry name" value="RECBCD ENZYME SUBUNIT RECC"/>
    <property type="match status" value="1"/>
</dbReference>
<organism evidence="12 13">
    <name type="scientific">Leptospirillum ferrodiazotrophum</name>
    <dbReference type="NCBI Taxonomy" id="412449"/>
    <lineage>
        <taxon>Bacteria</taxon>
        <taxon>Pseudomonadati</taxon>
        <taxon>Nitrospirota</taxon>
        <taxon>Nitrospiria</taxon>
        <taxon>Nitrospirales</taxon>
        <taxon>Nitrospiraceae</taxon>
        <taxon>Leptospirillum</taxon>
    </lineage>
</organism>
<sequence>MGIRLFESHRMEILAEAFVATLASAAEEGDLDPLRPRTVIPQNPVTGRWLSFYLARRTGISASLDLPLAGRYIRGFFDRLHGPASGTLHFDRETLLLRILALLPDLLPLPAFSPVAHFAGDEPESLRLYDLAALLADLYDRSMIYRPELLLAWEEGLGGRDDDPVGPEGWPAVLWRLLSGPDRPLHRARMMVRFLSGEDPVPPEILPPALTLFGLTGMAPLDLRFFRTLGERHGCAVDLFFLNPSREYWGDVVRSRRREETPESLQPYLFRGTPLLSSWGGEFRTVHESLAEIPEAHRLFFGTEPGGLLGQIQEDILTLFDRGEEVRSGRIERKEIPRADRSVEIVSATGRVREIEMLRDRLLELFAGDPTLTPEDVVVLAPDILPYAGIVRSVFSPGISPSGGRAGTNGGEGSAGSSEDGDPRIPFVISDRRETDASPAFQALLLLLSLPGERVTVSHLVTLLAVPSIARRFDLGGQKIDRIREILAEGGFRWGRDIEDRSEVAPSVDTHSFFWGLDRLLLGYACGPEEAPEGLPVPPVAVTEDPGGEIAGALSRFLWTLDRHLERLKDPHPAREWPGLLATILEIFFDPAEGDPVLEILFALPGEIREGFSRASFDGEISSRWMGRHIARMAESREGRDRFLTGGVSFGRMVPLRSLPFRVVCLLGLNDGEFPRVHHPPSFDWLAARPRPGDRSRREDDRTLFLEALLSARQVLWLSYLGRESRDGSPKEPSVLLREFEDVVAEGFTGEGGEEIQKQILLEAPVDPLSPSHYGDSPDPRLHSFSRSWREVLDASRNDGWKAPVFWDRDLLLPMPEPGAAGILLDDLRFFHSNPARFFLLRRLGFSSRAREIDLPDDEPFSLSLREILKGLDQRSFEVDGIPWPPLGPLQLSEGIRHKGDHVGRIGRLLGLLSGEPEAVEISLELLGVRLVGRLSGILTKTEGGRVRVVDLWPGKIYPSHQVTAYLEHLVACRGIPGYVGTLLCGVVPHNPEAFLFWPSPPAEGGLESFVEAFQVAGERPLPFDPEISLAYIRKIRSKAAREVQEGEEETVGRQAAMRAWDAPAPPDRDEGLRDPRSLPTFWSRRLFAGRPLPLEPDFPSWAHRLLDPLFREQQILLLPKEAR</sequence>
<keyword evidence="8" id="KW-0238">DNA-binding</keyword>
<dbReference type="InterPro" id="IPR013986">
    <property type="entry name" value="DExx_box_DNA_helicase_dom_sf"/>
</dbReference>
<dbReference type="PIRSF" id="PIRSF000980">
    <property type="entry name" value="RecC"/>
    <property type="match status" value="1"/>
</dbReference>
<feature type="compositionally biased region" description="Gly residues" evidence="10">
    <location>
        <begin position="404"/>
        <end position="414"/>
    </location>
</feature>
<name>C6HV34_9BACT</name>
<dbReference type="GO" id="GO:0009338">
    <property type="term" value="C:exodeoxyribonuclease V complex"/>
    <property type="evidence" value="ECO:0007669"/>
    <property type="project" value="InterPro"/>
</dbReference>